<organism evidence="1 2">
    <name type="scientific">Gordonia phage TZGordon</name>
    <dbReference type="NCBI Taxonomy" id="2744004"/>
    <lineage>
        <taxon>Viruses</taxon>
        <taxon>Duplodnaviria</taxon>
        <taxon>Heunggongvirae</taxon>
        <taxon>Uroviricota</taxon>
        <taxon>Caudoviricetes</taxon>
        <taxon>Ruthgordonvirinae</taxon>
        <taxon>Vendettavirus</taxon>
        <taxon>Vendettavirus tzgordon</taxon>
    </lineage>
</organism>
<keyword evidence="2" id="KW-1185">Reference proteome</keyword>
<proteinExistence type="predicted"/>
<dbReference type="EMBL" id="MT553344">
    <property type="protein sequence ID" value="QKO02958.1"/>
    <property type="molecule type" value="Genomic_DNA"/>
</dbReference>
<reference evidence="1 2" key="1">
    <citation type="submission" date="2020-06" db="EMBL/GenBank/DDBJ databases">
        <authorList>
            <person name="Moran J."/>
            <person name="Kenna M."/>
            <person name="Ware V."/>
            <person name="Garlena R.A."/>
            <person name="Russell D.A."/>
            <person name="Pope W.H."/>
            <person name="Jacobs-Sera D."/>
            <person name="Hatfull G.F."/>
        </authorList>
    </citation>
    <scope>NUCLEOTIDE SEQUENCE [LARGE SCALE GENOMIC DNA]</scope>
</reference>
<evidence type="ECO:0000313" key="2">
    <source>
        <dbReference type="Proteomes" id="UP000509569"/>
    </source>
</evidence>
<dbReference type="KEGG" id="vg:63911869"/>
<protein>
    <submittedName>
        <fullName evidence="1">Uncharacterized protein</fullName>
    </submittedName>
</protein>
<accession>A0A6N0A7W2</accession>
<gene>
    <name evidence="1" type="primary">38</name>
    <name evidence="1" type="ORF">SEA_TZGORDON_38</name>
</gene>
<name>A0A6N0A7W2_9CAUD</name>
<dbReference type="GeneID" id="63911869"/>
<dbReference type="Proteomes" id="UP000509569">
    <property type="component" value="Segment"/>
</dbReference>
<evidence type="ECO:0000313" key="1">
    <source>
        <dbReference type="EMBL" id="QKO02958.1"/>
    </source>
</evidence>
<sequence length="75" mass="8192">MIANAKFIDSLAALDNGALQKIGEDATRCRKAAKSEAEVREFMAAELAVRLEMMGRVRKVRDGLLRSELDARAAA</sequence>
<dbReference type="RefSeq" id="YP_010051126.1">
    <property type="nucleotide sequence ID" value="NC_054438.1"/>
</dbReference>